<comment type="caution">
    <text evidence="6">Lacks conserved residue(s) required for the propagation of feature annotation.</text>
</comment>
<dbReference type="EC" id="1.6.5.-" evidence="6"/>
<evidence type="ECO:0000256" key="2">
    <source>
        <dbReference type="ARBA" id="ARBA00022643"/>
    </source>
</evidence>
<accession>A0ABT8L5K4</accession>
<feature type="domain" description="Flavodoxin-like fold" evidence="7">
    <location>
        <begin position="19"/>
        <end position="217"/>
    </location>
</feature>
<evidence type="ECO:0000256" key="6">
    <source>
        <dbReference type="HAMAP-Rule" id="MF_01216"/>
    </source>
</evidence>
<dbReference type="HAMAP" id="MF_01216">
    <property type="entry name" value="Azoreductase_type1"/>
    <property type="match status" value="1"/>
</dbReference>
<feature type="binding site" evidence="6">
    <location>
        <position position="26"/>
    </location>
    <ligand>
        <name>FMN</name>
        <dbReference type="ChEBI" id="CHEBI:58210"/>
    </ligand>
</feature>
<dbReference type="InterPro" id="IPR003680">
    <property type="entry name" value="Flavodoxin_fold"/>
</dbReference>
<comment type="catalytic activity">
    <reaction evidence="5">
        <text>N,N-dimethyl-1,4-phenylenediamine + anthranilate + 2 NAD(+) = 2-(4-dimethylaminophenyl)diazenylbenzoate + 2 NADH + 2 H(+)</text>
        <dbReference type="Rhea" id="RHEA:55872"/>
        <dbReference type="ChEBI" id="CHEBI:15378"/>
        <dbReference type="ChEBI" id="CHEBI:15783"/>
        <dbReference type="ChEBI" id="CHEBI:16567"/>
        <dbReference type="ChEBI" id="CHEBI:57540"/>
        <dbReference type="ChEBI" id="CHEBI:57945"/>
        <dbReference type="ChEBI" id="CHEBI:71579"/>
        <dbReference type="EC" id="1.7.1.17"/>
    </reaction>
    <physiologicalReaction direction="right-to-left" evidence="5">
        <dbReference type="Rhea" id="RHEA:55874"/>
    </physiologicalReaction>
</comment>
<dbReference type="PANTHER" id="PTHR43741">
    <property type="entry name" value="FMN-DEPENDENT NADH-AZOREDUCTASE 1"/>
    <property type="match status" value="1"/>
</dbReference>
<dbReference type="RefSeq" id="WP_346758341.1">
    <property type="nucleotide sequence ID" value="NZ_JAUJEB010000001.1"/>
</dbReference>
<organism evidence="8 9">
    <name type="scientific">Agaribacillus aureus</name>
    <dbReference type="NCBI Taxonomy" id="3051825"/>
    <lineage>
        <taxon>Bacteria</taxon>
        <taxon>Pseudomonadati</taxon>
        <taxon>Bacteroidota</taxon>
        <taxon>Cytophagia</taxon>
        <taxon>Cytophagales</taxon>
        <taxon>Splendidivirgaceae</taxon>
        <taxon>Agaribacillus</taxon>
    </lineage>
</organism>
<gene>
    <name evidence="6" type="primary">azoR</name>
    <name evidence="8" type="ORF">QQ020_13240</name>
</gene>
<proteinExistence type="inferred from homology"/>
<comment type="function">
    <text evidence="6">Quinone reductase that provides resistance to thiol-specific stress caused by electrophilic quinones.</text>
</comment>
<comment type="function">
    <text evidence="6">Also exhibits azoreductase activity. Catalyzes the reductive cleavage of the azo bond in aromatic azo compounds to the corresponding amines.</text>
</comment>
<dbReference type="SUPFAM" id="SSF52218">
    <property type="entry name" value="Flavoproteins"/>
    <property type="match status" value="1"/>
</dbReference>
<keyword evidence="9" id="KW-1185">Reference proteome</keyword>
<dbReference type="InterPro" id="IPR023048">
    <property type="entry name" value="NADH:quinone_OxRdtase_FMN_depd"/>
</dbReference>
<evidence type="ECO:0000259" key="7">
    <source>
        <dbReference type="Pfam" id="PF02525"/>
    </source>
</evidence>
<dbReference type="InterPro" id="IPR050104">
    <property type="entry name" value="FMN-dep_NADH:Q_OxRdtase_AzoR1"/>
</dbReference>
<name>A0ABT8L5K4_9BACT</name>
<dbReference type="Pfam" id="PF02525">
    <property type="entry name" value="Flavodoxin_2"/>
    <property type="match status" value="1"/>
</dbReference>
<reference evidence="8" key="1">
    <citation type="submission" date="2023-06" db="EMBL/GenBank/DDBJ databases">
        <title>Genomic of Agaribacillus aureum.</title>
        <authorList>
            <person name="Wang G."/>
        </authorList>
    </citation>
    <scope>NUCLEOTIDE SEQUENCE</scope>
    <source>
        <strain evidence="8">BMA12</strain>
    </source>
</reference>
<sequence length="224" mass="25905">MKVKNPENTFVENSLIMNKVLIINASPRAEKSQSRKLTTLFLENWKLKYPEDSFIYREVGRGCIPHISEDWIAAAFKDKADRTDQDNKALELSDELVKELKNANIYVLGVPMYNWSIPSALKAYIDQIMRINETWRFKSGKPDGHYLGLLQRKKMYILSSRGDSGYSEGEENEHMNYQTTYLKAVFAIMGINEVEIISLDNEEYGGERFANAVREVHLKIQQIE</sequence>
<feature type="binding site" evidence="6">
    <location>
        <begin position="32"/>
        <end position="34"/>
    </location>
    <ligand>
        <name>FMN</name>
        <dbReference type="ChEBI" id="CHEBI:58210"/>
    </ligand>
</feature>
<evidence type="ECO:0000256" key="4">
    <source>
        <dbReference type="ARBA" id="ARBA00023027"/>
    </source>
</evidence>
<evidence type="ECO:0000256" key="1">
    <source>
        <dbReference type="ARBA" id="ARBA00022630"/>
    </source>
</evidence>
<dbReference type="PANTHER" id="PTHR43741:SF2">
    <property type="entry name" value="FMN-DEPENDENT NADH:QUINONE OXIDOREDUCTASE"/>
    <property type="match status" value="1"/>
</dbReference>
<comment type="caution">
    <text evidence="8">The sequence shown here is derived from an EMBL/GenBank/DDBJ whole genome shotgun (WGS) entry which is preliminary data.</text>
</comment>
<evidence type="ECO:0000313" key="9">
    <source>
        <dbReference type="Proteomes" id="UP001172083"/>
    </source>
</evidence>
<comment type="cofactor">
    <cofactor evidence="6">
        <name>FMN</name>
        <dbReference type="ChEBI" id="CHEBI:58210"/>
    </cofactor>
    <text evidence="6">Binds 1 FMN per subunit.</text>
</comment>
<dbReference type="EC" id="1.7.1.17" evidence="6"/>
<evidence type="ECO:0000313" key="8">
    <source>
        <dbReference type="EMBL" id="MDN5213025.1"/>
    </source>
</evidence>
<keyword evidence="1 6" id="KW-0285">Flavoprotein</keyword>
<protein>
    <recommendedName>
        <fullName evidence="6">FMN dependent NADH:quinone oxidoreductase</fullName>
        <ecNumber evidence="6">1.6.5.-</ecNumber>
    </recommendedName>
    <alternativeName>
        <fullName evidence="6">Azo-dye reductase</fullName>
    </alternativeName>
    <alternativeName>
        <fullName evidence="6">FMN-dependent NADH-azo compound oxidoreductase</fullName>
    </alternativeName>
    <alternativeName>
        <fullName evidence="6">FMN-dependent NADH-azoreductase</fullName>
        <ecNumber evidence="6">1.7.1.17</ecNumber>
    </alternativeName>
</protein>
<keyword evidence="3 6" id="KW-0560">Oxidoreductase</keyword>
<evidence type="ECO:0000256" key="3">
    <source>
        <dbReference type="ARBA" id="ARBA00023002"/>
    </source>
</evidence>
<dbReference type="InterPro" id="IPR029039">
    <property type="entry name" value="Flavoprotein-like_sf"/>
</dbReference>
<dbReference type="EMBL" id="JAUJEB010000001">
    <property type="protein sequence ID" value="MDN5213025.1"/>
    <property type="molecule type" value="Genomic_DNA"/>
</dbReference>
<keyword evidence="4 6" id="KW-0520">NAD</keyword>
<comment type="catalytic activity">
    <reaction evidence="6">
        <text>2 a quinone + NADH + H(+) = 2 a 1,4-benzosemiquinone + NAD(+)</text>
        <dbReference type="Rhea" id="RHEA:65952"/>
        <dbReference type="ChEBI" id="CHEBI:15378"/>
        <dbReference type="ChEBI" id="CHEBI:57540"/>
        <dbReference type="ChEBI" id="CHEBI:57945"/>
        <dbReference type="ChEBI" id="CHEBI:132124"/>
        <dbReference type="ChEBI" id="CHEBI:134225"/>
    </reaction>
</comment>
<dbReference type="Proteomes" id="UP001172083">
    <property type="component" value="Unassembled WGS sequence"/>
</dbReference>
<comment type="similarity">
    <text evidence="6">Belongs to the azoreductase type 1 family.</text>
</comment>
<evidence type="ECO:0000256" key="5">
    <source>
        <dbReference type="ARBA" id="ARBA00048542"/>
    </source>
</evidence>
<comment type="subunit">
    <text evidence="6">Homodimer.</text>
</comment>
<dbReference type="Gene3D" id="3.40.50.360">
    <property type="match status" value="1"/>
</dbReference>
<keyword evidence="2 6" id="KW-0288">FMN</keyword>